<organism evidence="1">
    <name type="scientific">viral metagenome</name>
    <dbReference type="NCBI Taxonomy" id="1070528"/>
    <lineage>
        <taxon>unclassified sequences</taxon>
        <taxon>metagenomes</taxon>
        <taxon>organismal metagenomes</taxon>
    </lineage>
</organism>
<dbReference type="EMBL" id="MN739061">
    <property type="protein sequence ID" value="QHS86741.1"/>
    <property type="molecule type" value="Genomic_DNA"/>
</dbReference>
<dbReference type="AlphaFoldDB" id="A0A6C0B4L1"/>
<proteinExistence type="predicted"/>
<name>A0A6C0B4L1_9ZZZZ</name>
<accession>A0A6C0B4L1</accession>
<sequence>MSNNRLLYDKCVSGEEQQKYTNSLDYIINPIKYENDKKCRHEFGLVGGPAVSEINGNKTDLESVLKGLGSTNSSCINGRPTSEQKIVIEGQIRSNERKEVDTSLRHLESCQILNIEPVQLS</sequence>
<protein>
    <submittedName>
        <fullName evidence="1">Uncharacterized protein</fullName>
    </submittedName>
</protein>
<evidence type="ECO:0000313" key="1">
    <source>
        <dbReference type="EMBL" id="QHS86741.1"/>
    </source>
</evidence>
<reference evidence="1" key="1">
    <citation type="journal article" date="2020" name="Nature">
        <title>Giant virus diversity and host interactions through global metagenomics.</title>
        <authorList>
            <person name="Schulz F."/>
            <person name="Roux S."/>
            <person name="Paez-Espino D."/>
            <person name="Jungbluth S."/>
            <person name="Walsh D.A."/>
            <person name="Denef V.J."/>
            <person name="McMahon K.D."/>
            <person name="Konstantinidis K.T."/>
            <person name="Eloe-Fadrosh E.A."/>
            <person name="Kyrpides N.C."/>
            <person name="Woyke T."/>
        </authorList>
    </citation>
    <scope>NUCLEOTIDE SEQUENCE</scope>
    <source>
        <strain evidence="1">GVMAG-M-3300009422-16</strain>
    </source>
</reference>